<evidence type="ECO:0000256" key="1">
    <source>
        <dbReference type="SAM" id="Coils"/>
    </source>
</evidence>
<reference evidence="3" key="1">
    <citation type="submission" date="2022-11" db="UniProtKB">
        <authorList>
            <consortium name="WormBaseParasite"/>
        </authorList>
    </citation>
    <scope>IDENTIFICATION</scope>
</reference>
<feature type="coiled-coil region" evidence="1">
    <location>
        <begin position="34"/>
        <end position="94"/>
    </location>
</feature>
<keyword evidence="2" id="KW-1185">Reference proteome</keyword>
<keyword evidence="1" id="KW-0175">Coiled coil</keyword>
<proteinExistence type="predicted"/>
<organism evidence="2 3">
    <name type="scientific">Parascaris equorum</name>
    <name type="common">Equine roundworm</name>
    <dbReference type="NCBI Taxonomy" id="6256"/>
    <lineage>
        <taxon>Eukaryota</taxon>
        <taxon>Metazoa</taxon>
        <taxon>Ecdysozoa</taxon>
        <taxon>Nematoda</taxon>
        <taxon>Chromadorea</taxon>
        <taxon>Rhabditida</taxon>
        <taxon>Spirurina</taxon>
        <taxon>Ascaridomorpha</taxon>
        <taxon>Ascaridoidea</taxon>
        <taxon>Ascarididae</taxon>
        <taxon>Parascaris</taxon>
    </lineage>
</organism>
<name>A0A914RF94_PAREQ</name>
<evidence type="ECO:0000313" key="3">
    <source>
        <dbReference type="WBParaSite" id="PEQ_0000343301-mRNA-1"/>
    </source>
</evidence>
<accession>A0A914RF94</accession>
<dbReference type="AlphaFoldDB" id="A0A914RF94"/>
<dbReference type="WBParaSite" id="PEQ_0000343301-mRNA-1">
    <property type="protein sequence ID" value="PEQ_0000343301-mRNA-1"/>
    <property type="gene ID" value="PEQ_0000343301"/>
</dbReference>
<evidence type="ECO:0000313" key="2">
    <source>
        <dbReference type="Proteomes" id="UP000887564"/>
    </source>
</evidence>
<dbReference type="Proteomes" id="UP000887564">
    <property type="component" value="Unplaced"/>
</dbReference>
<sequence>MISADKYAVGVINVGFSSGSRNRSMESLGRAKLVNVIELQLADTKEEMKQALEEQRCIHEAEMERLSRTHQIQIATLDSKLGEAEKQAVQLVRDKKALEA</sequence>
<protein>
    <submittedName>
        <fullName evidence="3">Uncharacterized protein</fullName>
    </submittedName>
</protein>